<evidence type="ECO:0000256" key="1">
    <source>
        <dbReference type="SAM" id="MobiDB-lite"/>
    </source>
</evidence>
<feature type="compositionally biased region" description="Gly residues" evidence="1">
    <location>
        <begin position="59"/>
        <end position="69"/>
    </location>
</feature>
<feature type="region of interest" description="Disordered" evidence="1">
    <location>
        <begin position="1"/>
        <end position="69"/>
    </location>
</feature>
<reference evidence="2 3" key="1">
    <citation type="journal article" date="2017" name="BMC Biol.">
        <title>Genomic innovations, transcriptional plasticity and gene loss underlying the evolution and divergence of two highly polyphagous and invasive Helicoverpa pest species.</title>
        <authorList>
            <person name="Pearce S.L."/>
            <person name="Clarke D.F."/>
            <person name="East P.D."/>
            <person name="Elfekih S."/>
            <person name="Gordon K.H."/>
            <person name="Jermiin L.S."/>
            <person name="McGaughran A."/>
            <person name="Oakeshott J.G."/>
            <person name="Papanikolaou A."/>
            <person name="Perera O.P."/>
            <person name="Rane R.V."/>
            <person name="Richards S."/>
            <person name="Tay W.T."/>
            <person name="Walsh T.K."/>
            <person name="Anderson A."/>
            <person name="Anderson C.J."/>
            <person name="Asgari S."/>
            <person name="Board P.G."/>
            <person name="Bretschneider A."/>
            <person name="Campbell P.M."/>
            <person name="Chertemps T."/>
            <person name="Christeller J.T."/>
            <person name="Coppin C.W."/>
            <person name="Downes S.J."/>
            <person name="Duan G."/>
            <person name="Farnsworth C.A."/>
            <person name="Good R.T."/>
            <person name="Han L.B."/>
            <person name="Han Y.C."/>
            <person name="Hatje K."/>
            <person name="Horne I."/>
            <person name="Huang Y.P."/>
            <person name="Hughes D.S."/>
            <person name="Jacquin-Joly E."/>
            <person name="James W."/>
            <person name="Jhangiani S."/>
            <person name="Kollmar M."/>
            <person name="Kuwar S.S."/>
            <person name="Li S."/>
            <person name="Liu N.Y."/>
            <person name="Maibeche M.T."/>
            <person name="Miller J.R."/>
            <person name="Montagne N."/>
            <person name="Perry T."/>
            <person name="Qu J."/>
            <person name="Song S.V."/>
            <person name="Sutton G.G."/>
            <person name="Vogel H."/>
            <person name="Walenz B.P."/>
            <person name="Xu W."/>
            <person name="Zhang H.J."/>
            <person name="Zou Z."/>
            <person name="Batterham P."/>
            <person name="Edwards O.R."/>
            <person name="Feyereisen R."/>
            <person name="Gibbs R.A."/>
            <person name="Heckel D.G."/>
            <person name="McGrath A."/>
            <person name="Robin C."/>
            <person name="Scherer S.E."/>
            <person name="Worley K.C."/>
            <person name="Wu Y.D."/>
        </authorList>
    </citation>
    <scope>NUCLEOTIDE SEQUENCE [LARGE SCALE GENOMIC DNA]</scope>
    <source>
        <strain evidence="2">Harm_GR_Male_#8</strain>
        <tissue evidence="2">Whole organism</tissue>
    </source>
</reference>
<accession>A0A2W1BIX7</accession>
<dbReference type="EMBL" id="KZ150059">
    <property type="protein sequence ID" value="PZC74251.1"/>
    <property type="molecule type" value="Genomic_DNA"/>
</dbReference>
<sequence length="69" mass="7490">MRRHRASALSRPRRPRTATRCRPQRAAGRLLRAAGGPQRVAGRPLRTAGRPQCAAGRPRPGGGRHPVPL</sequence>
<protein>
    <submittedName>
        <fullName evidence="2">Uncharacterized protein</fullName>
    </submittedName>
</protein>
<dbReference type="Proteomes" id="UP000249218">
    <property type="component" value="Unassembled WGS sequence"/>
</dbReference>
<organism evidence="2 3">
    <name type="scientific">Helicoverpa armigera</name>
    <name type="common">Cotton bollworm</name>
    <name type="synonym">Heliothis armigera</name>
    <dbReference type="NCBI Taxonomy" id="29058"/>
    <lineage>
        <taxon>Eukaryota</taxon>
        <taxon>Metazoa</taxon>
        <taxon>Ecdysozoa</taxon>
        <taxon>Arthropoda</taxon>
        <taxon>Hexapoda</taxon>
        <taxon>Insecta</taxon>
        <taxon>Pterygota</taxon>
        <taxon>Neoptera</taxon>
        <taxon>Endopterygota</taxon>
        <taxon>Lepidoptera</taxon>
        <taxon>Glossata</taxon>
        <taxon>Ditrysia</taxon>
        <taxon>Noctuoidea</taxon>
        <taxon>Noctuidae</taxon>
        <taxon>Heliothinae</taxon>
        <taxon>Helicoverpa</taxon>
    </lineage>
</organism>
<feature type="compositionally biased region" description="Low complexity" evidence="1">
    <location>
        <begin position="24"/>
        <end position="39"/>
    </location>
</feature>
<dbReference type="AlphaFoldDB" id="A0A2W1BIX7"/>
<name>A0A2W1BIX7_HELAM</name>
<feature type="compositionally biased region" description="Low complexity" evidence="1">
    <location>
        <begin position="48"/>
        <end position="58"/>
    </location>
</feature>
<evidence type="ECO:0000313" key="2">
    <source>
        <dbReference type="EMBL" id="PZC74251.1"/>
    </source>
</evidence>
<proteinExistence type="predicted"/>
<feature type="compositionally biased region" description="Basic residues" evidence="1">
    <location>
        <begin position="1"/>
        <end position="23"/>
    </location>
</feature>
<gene>
    <name evidence="2" type="primary">HaOG208146</name>
    <name evidence="2" type="ORF">B5X24_HaOG208146</name>
</gene>
<keyword evidence="3" id="KW-1185">Reference proteome</keyword>
<evidence type="ECO:0000313" key="3">
    <source>
        <dbReference type="Proteomes" id="UP000249218"/>
    </source>
</evidence>